<comment type="subunit">
    <text evidence="6">Part of the multisubunit transport protein particle (TRAPP) complex.</text>
</comment>
<keyword evidence="1 6" id="KW-0813">Transport</keyword>
<proteinExistence type="inferred from homology"/>
<dbReference type="InterPro" id="IPR011012">
    <property type="entry name" value="Longin-like_dom_sf"/>
</dbReference>
<evidence type="ECO:0000256" key="3">
    <source>
        <dbReference type="ARBA" id="ARBA00022892"/>
    </source>
</evidence>
<dbReference type="Pfam" id="PF04099">
    <property type="entry name" value="Sybindin"/>
    <property type="match status" value="1"/>
</dbReference>
<comment type="caution">
    <text evidence="7">The sequence shown here is derived from an EMBL/GenBank/DDBJ whole genome shotgun (WGS) entry which is preliminary data.</text>
</comment>
<name>A0A9P0P160_ACAOB</name>
<protein>
    <recommendedName>
        <fullName evidence="6">Trafficking protein particle complex subunit</fullName>
    </recommendedName>
</protein>
<evidence type="ECO:0000256" key="1">
    <source>
        <dbReference type="ARBA" id="ARBA00022448"/>
    </source>
</evidence>
<dbReference type="GO" id="GO:0030008">
    <property type="term" value="C:TRAPP complex"/>
    <property type="evidence" value="ECO:0007669"/>
    <property type="project" value="UniProtKB-UniRule"/>
</dbReference>
<dbReference type="OrthoDB" id="246406at2759"/>
<organism evidence="7 8">
    <name type="scientific">Acanthoscelides obtectus</name>
    <name type="common">Bean weevil</name>
    <name type="synonym">Bruchus obtectus</name>
    <dbReference type="NCBI Taxonomy" id="200917"/>
    <lineage>
        <taxon>Eukaryota</taxon>
        <taxon>Metazoa</taxon>
        <taxon>Ecdysozoa</taxon>
        <taxon>Arthropoda</taxon>
        <taxon>Hexapoda</taxon>
        <taxon>Insecta</taxon>
        <taxon>Pterygota</taxon>
        <taxon>Neoptera</taxon>
        <taxon>Endopterygota</taxon>
        <taxon>Coleoptera</taxon>
        <taxon>Polyphaga</taxon>
        <taxon>Cucujiformia</taxon>
        <taxon>Chrysomeloidea</taxon>
        <taxon>Chrysomelidae</taxon>
        <taxon>Bruchinae</taxon>
        <taxon>Bruchini</taxon>
        <taxon>Acanthoscelides</taxon>
    </lineage>
</organism>
<dbReference type="PANTHER" id="PTHR23249:SF16">
    <property type="entry name" value="TRAFFICKING PROTEIN PARTICLE COMPLEX SUBUNIT 1"/>
    <property type="match status" value="1"/>
</dbReference>
<sequence length="131" mass="15463">MTVYNIYIFDRSGTLLYYQEWNRFKQSGMTREEEAKLMYGMLFSIKSFVTKISPTDTKEGFLYYKTSKYTLHYLETPSGLKFVLNTDVHSQGVREILQLIYSQDMRIMTLQCQLKSAFVNELVLVNNYCVI</sequence>
<keyword evidence="2 6" id="KW-0256">Endoplasmic reticulum</keyword>
<dbReference type="GO" id="GO:0005794">
    <property type="term" value="C:Golgi apparatus"/>
    <property type="evidence" value="ECO:0007669"/>
    <property type="project" value="UniProtKB-SubCell"/>
</dbReference>
<gene>
    <name evidence="7" type="ORF">ACAOBT_LOCUS5940</name>
</gene>
<dbReference type="AlphaFoldDB" id="A0A9P0P160"/>
<reference evidence="7" key="1">
    <citation type="submission" date="2022-03" db="EMBL/GenBank/DDBJ databases">
        <authorList>
            <person name="Sayadi A."/>
        </authorList>
    </citation>
    <scope>NUCLEOTIDE SEQUENCE</scope>
</reference>
<dbReference type="GO" id="GO:0005783">
    <property type="term" value="C:endoplasmic reticulum"/>
    <property type="evidence" value="ECO:0007669"/>
    <property type="project" value="UniProtKB-SubCell"/>
</dbReference>
<evidence type="ECO:0000256" key="4">
    <source>
        <dbReference type="ARBA" id="ARBA00023034"/>
    </source>
</evidence>
<evidence type="ECO:0000256" key="2">
    <source>
        <dbReference type="ARBA" id="ARBA00022824"/>
    </source>
</evidence>
<evidence type="ECO:0000313" key="8">
    <source>
        <dbReference type="Proteomes" id="UP001152888"/>
    </source>
</evidence>
<dbReference type="GO" id="GO:0006888">
    <property type="term" value="P:endoplasmic reticulum to Golgi vesicle-mediated transport"/>
    <property type="evidence" value="ECO:0007669"/>
    <property type="project" value="UniProtKB-UniRule"/>
</dbReference>
<dbReference type="EMBL" id="CAKOFQ010006717">
    <property type="protein sequence ID" value="CAH1964665.1"/>
    <property type="molecule type" value="Genomic_DNA"/>
</dbReference>
<dbReference type="InterPro" id="IPR007233">
    <property type="entry name" value="TRAPPC"/>
</dbReference>
<dbReference type="Gene3D" id="3.30.450.70">
    <property type="match status" value="1"/>
</dbReference>
<evidence type="ECO:0000256" key="5">
    <source>
        <dbReference type="ARBA" id="ARBA00038167"/>
    </source>
</evidence>
<evidence type="ECO:0000256" key="6">
    <source>
        <dbReference type="RuleBase" id="RU366065"/>
    </source>
</evidence>
<keyword evidence="4 6" id="KW-0333">Golgi apparatus</keyword>
<dbReference type="SMART" id="SM01399">
    <property type="entry name" value="Sybindin"/>
    <property type="match status" value="1"/>
</dbReference>
<dbReference type="CDD" id="cd14855">
    <property type="entry name" value="TRAPPC1_MUM2"/>
    <property type="match status" value="1"/>
</dbReference>
<dbReference type="PANTHER" id="PTHR23249">
    <property type="entry name" value="TRAFFICKING PROTEIN PARTICLE COMPLEX SUBUNIT"/>
    <property type="match status" value="1"/>
</dbReference>
<dbReference type="SUPFAM" id="SSF64356">
    <property type="entry name" value="SNARE-like"/>
    <property type="match status" value="1"/>
</dbReference>
<comment type="similarity">
    <text evidence="5">Belongs to the TRAPP small subunits family. BET5 subfamily.</text>
</comment>
<keyword evidence="3 6" id="KW-0931">ER-Golgi transport</keyword>
<evidence type="ECO:0000313" key="7">
    <source>
        <dbReference type="EMBL" id="CAH1964665.1"/>
    </source>
</evidence>
<dbReference type="Proteomes" id="UP001152888">
    <property type="component" value="Unassembled WGS sequence"/>
</dbReference>
<comment type="subcellular location">
    <subcellularLocation>
        <location evidence="6">Endoplasmic reticulum</location>
    </subcellularLocation>
    <subcellularLocation>
        <location evidence="6">Golgi apparatus</location>
        <location evidence="6">cis-Golgi network</location>
    </subcellularLocation>
</comment>
<keyword evidence="8" id="KW-1185">Reference proteome</keyword>
<accession>A0A9P0P160</accession>